<evidence type="ECO:0000313" key="4">
    <source>
        <dbReference type="Proteomes" id="UP000189443"/>
    </source>
</evidence>
<keyword evidence="4" id="KW-1185">Reference proteome</keyword>
<gene>
    <name evidence="3" type="ORF">B1H29_08930</name>
</gene>
<dbReference type="InterPro" id="IPR006311">
    <property type="entry name" value="TAT_signal"/>
</dbReference>
<evidence type="ECO:0000259" key="2">
    <source>
        <dbReference type="Pfam" id="PF19816"/>
    </source>
</evidence>
<dbReference type="InterPro" id="IPR046266">
    <property type="entry name" value="DUF6299"/>
</dbReference>
<protein>
    <recommendedName>
        <fullName evidence="2">DUF6299 domain-containing protein</fullName>
    </recommendedName>
</protein>
<keyword evidence="1" id="KW-0732">Signal</keyword>
<accession>A0A1S6J5I7</accession>
<name>A0A1S6J5I7_9ACTN</name>
<dbReference type="Proteomes" id="UP000189443">
    <property type="component" value="Chromosome"/>
</dbReference>
<sequence length="160" mass="16091">MPVRSATRTRVTATAAVKAAAAAAAGAALLLLSAPAASAAPHDARHITESVTVDSTGRLAADGTVTLSGTYRCTAAVGAVFVSSSVSQGDSSVEYGIGGTWAVCDGLEHRWVNTGKSSANDLKPGAARVEATLMELRPIGGLPLPAFHAIHAQNVTLTEA</sequence>
<organism evidence="3 4">
    <name type="scientific">Streptomyces pactum</name>
    <dbReference type="NCBI Taxonomy" id="68249"/>
    <lineage>
        <taxon>Bacteria</taxon>
        <taxon>Bacillati</taxon>
        <taxon>Actinomycetota</taxon>
        <taxon>Actinomycetes</taxon>
        <taxon>Kitasatosporales</taxon>
        <taxon>Streptomycetaceae</taxon>
        <taxon>Streptomyces</taxon>
    </lineage>
</organism>
<dbReference type="PROSITE" id="PS51318">
    <property type="entry name" value="TAT"/>
    <property type="match status" value="1"/>
</dbReference>
<dbReference type="KEGG" id="spac:B1H29_08930"/>
<evidence type="ECO:0000256" key="1">
    <source>
        <dbReference type="SAM" id="SignalP"/>
    </source>
</evidence>
<reference evidence="3 4" key="1">
    <citation type="submission" date="2017-02" db="EMBL/GenBank/DDBJ databases">
        <title>Streptomyces pactum ACT12 Genome sequencing and assembly.</title>
        <authorList>
            <person name="Xue Q."/>
            <person name="Yan X."/>
            <person name="Jia L."/>
            <person name="Yan H."/>
        </authorList>
    </citation>
    <scope>NUCLEOTIDE SEQUENCE [LARGE SCALE GENOMIC DNA]</scope>
    <source>
        <strain evidence="3 4">ACT12</strain>
    </source>
</reference>
<feature type="signal peptide" evidence="1">
    <location>
        <begin position="1"/>
        <end position="39"/>
    </location>
</feature>
<evidence type="ECO:0000313" key="3">
    <source>
        <dbReference type="EMBL" id="AQS67029.1"/>
    </source>
</evidence>
<dbReference type="OrthoDB" id="3873198at2"/>
<dbReference type="EMBL" id="CP019724">
    <property type="protein sequence ID" value="AQS67029.1"/>
    <property type="molecule type" value="Genomic_DNA"/>
</dbReference>
<proteinExistence type="predicted"/>
<dbReference type="RefSeq" id="WP_055419729.1">
    <property type="nucleotide sequence ID" value="NZ_CP019724.1"/>
</dbReference>
<dbReference type="AlphaFoldDB" id="A0A1S6J5I7"/>
<dbReference type="Pfam" id="PF19816">
    <property type="entry name" value="DUF6299"/>
    <property type="match status" value="1"/>
</dbReference>
<feature type="chain" id="PRO_5010568152" description="DUF6299 domain-containing protein" evidence="1">
    <location>
        <begin position="40"/>
        <end position="160"/>
    </location>
</feature>
<feature type="domain" description="DUF6299" evidence="2">
    <location>
        <begin position="48"/>
        <end position="159"/>
    </location>
</feature>